<dbReference type="Proteomes" id="UP000230002">
    <property type="component" value="Unassembled WGS sequence"/>
</dbReference>
<dbReference type="STRING" id="1077348.A0A2G8SKR9"/>
<dbReference type="InterPro" id="IPR000873">
    <property type="entry name" value="AMP-dep_synth/lig_dom"/>
</dbReference>
<dbReference type="Pfam" id="PF23562">
    <property type="entry name" value="AMP-binding_C_3"/>
    <property type="match status" value="1"/>
</dbReference>
<dbReference type="Pfam" id="PF07993">
    <property type="entry name" value="NAD_binding_4"/>
    <property type="match status" value="1"/>
</dbReference>
<dbReference type="Pfam" id="PF00501">
    <property type="entry name" value="AMP-binding"/>
    <property type="match status" value="1"/>
</dbReference>
<dbReference type="InterPro" id="IPR036291">
    <property type="entry name" value="NAD(P)-bd_dom_sf"/>
</dbReference>
<name>A0A2G8SKR9_9APHY</name>
<evidence type="ECO:0000313" key="6">
    <source>
        <dbReference type="Proteomes" id="UP000230002"/>
    </source>
</evidence>
<keyword evidence="1" id="KW-0596">Phosphopantetheine</keyword>
<keyword evidence="6" id="KW-1185">Reference proteome</keyword>
<accession>A0A2G8SKR9</accession>
<dbReference type="InterPro" id="IPR036736">
    <property type="entry name" value="ACP-like_sf"/>
</dbReference>
<dbReference type="EMBL" id="AYKW01000005">
    <property type="protein sequence ID" value="PIL34347.1"/>
    <property type="molecule type" value="Genomic_DNA"/>
</dbReference>
<dbReference type="SUPFAM" id="SSF51735">
    <property type="entry name" value="NAD(P)-binding Rossmann-fold domains"/>
    <property type="match status" value="1"/>
</dbReference>
<dbReference type="Gene3D" id="3.40.50.720">
    <property type="entry name" value="NAD(P)-binding Rossmann-like Domain"/>
    <property type="match status" value="1"/>
</dbReference>
<dbReference type="AlphaFoldDB" id="A0A2G8SKR9"/>
<evidence type="ECO:0000256" key="2">
    <source>
        <dbReference type="ARBA" id="ARBA00022553"/>
    </source>
</evidence>
<dbReference type="Gene3D" id="3.40.50.12780">
    <property type="entry name" value="N-terminal domain of ligase-like"/>
    <property type="match status" value="1"/>
</dbReference>
<dbReference type="InterPro" id="IPR013120">
    <property type="entry name" value="FAR_NAD-bd"/>
</dbReference>
<feature type="domain" description="Thioester reductase (TE)" evidence="4">
    <location>
        <begin position="725"/>
        <end position="949"/>
    </location>
</feature>
<keyword evidence="2" id="KW-0597">Phosphoprotein</keyword>
<evidence type="ECO:0000259" key="3">
    <source>
        <dbReference type="Pfam" id="PF00501"/>
    </source>
</evidence>
<proteinExistence type="predicted"/>
<comment type="caution">
    <text evidence="5">The sequence shown here is derived from an EMBL/GenBank/DDBJ whole genome shotgun (WGS) entry which is preliminary data.</text>
</comment>
<dbReference type="PANTHER" id="PTHR43439:SF2">
    <property type="entry name" value="ENZYME, PUTATIVE (JCVI)-RELATED"/>
    <property type="match status" value="1"/>
</dbReference>
<dbReference type="SUPFAM" id="SSF56801">
    <property type="entry name" value="Acetyl-CoA synthetase-like"/>
    <property type="match status" value="1"/>
</dbReference>
<dbReference type="Gene3D" id="1.10.1200.10">
    <property type="entry name" value="ACP-like"/>
    <property type="match status" value="1"/>
</dbReference>
<gene>
    <name evidence="5" type="ORF">GSI_03122</name>
</gene>
<evidence type="ECO:0008006" key="7">
    <source>
        <dbReference type="Google" id="ProtNLM"/>
    </source>
</evidence>
<protein>
    <recommendedName>
        <fullName evidence="7">Polyketide synthase phosphopantetheine-binding domain-containing protein</fullName>
    </recommendedName>
</protein>
<evidence type="ECO:0000313" key="5">
    <source>
        <dbReference type="EMBL" id="PIL34347.1"/>
    </source>
</evidence>
<dbReference type="OrthoDB" id="429813at2759"/>
<reference evidence="5 6" key="1">
    <citation type="journal article" date="2015" name="Sci. Rep.">
        <title>Chromosome-level genome map provides insights into diverse defense mechanisms in the medicinal fungus Ganoderma sinense.</title>
        <authorList>
            <person name="Zhu Y."/>
            <person name="Xu J."/>
            <person name="Sun C."/>
            <person name="Zhou S."/>
            <person name="Xu H."/>
            <person name="Nelson D.R."/>
            <person name="Qian J."/>
            <person name="Song J."/>
            <person name="Luo H."/>
            <person name="Xiang L."/>
            <person name="Li Y."/>
            <person name="Xu Z."/>
            <person name="Ji A."/>
            <person name="Wang L."/>
            <person name="Lu S."/>
            <person name="Hayward A."/>
            <person name="Sun W."/>
            <person name="Li X."/>
            <person name="Schwartz D.C."/>
            <person name="Wang Y."/>
            <person name="Chen S."/>
        </authorList>
    </citation>
    <scope>NUCLEOTIDE SEQUENCE [LARGE SCALE GENOMIC DNA]</scope>
    <source>
        <strain evidence="5 6">ZZ0214-1</strain>
    </source>
</reference>
<dbReference type="InterPro" id="IPR051414">
    <property type="entry name" value="Adenylate-forming_Reductase"/>
</dbReference>
<organism evidence="5 6">
    <name type="scientific">Ganoderma sinense ZZ0214-1</name>
    <dbReference type="NCBI Taxonomy" id="1077348"/>
    <lineage>
        <taxon>Eukaryota</taxon>
        <taxon>Fungi</taxon>
        <taxon>Dikarya</taxon>
        <taxon>Basidiomycota</taxon>
        <taxon>Agaricomycotina</taxon>
        <taxon>Agaricomycetes</taxon>
        <taxon>Polyporales</taxon>
        <taxon>Polyporaceae</taxon>
        <taxon>Ganoderma</taxon>
    </lineage>
</organism>
<evidence type="ECO:0000256" key="1">
    <source>
        <dbReference type="ARBA" id="ARBA00022450"/>
    </source>
</evidence>
<dbReference type="InterPro" id="IPR042099">
    <property type="entry name" value="ANL_N_sf"/>
</dbReference>
<sequence length="1092" mass="120287">MPLTANSLPSHITSDFRIPHELRERKDGTLSQLYDWHAKENPKYPLFIYYDPATAKNEYITYATANEAINRSARYLTHSVGRESTAPTGLPVIGFLANADTITYFCTAVGAFRAGFCAFLISTRNAPSAVADMLKRTGATHLFVSPDLPMSELADGAIELLANDGVQVGRLPMPSFGDLFPEVPDKNSLYEKVVEFSTSYNVKAFNVIMHSSGTCFLLLLLHAQINSCIQGHPATQSLSGGPMSTYTRWDRNLKCDVSLTGAIMGAHGTPMFHALGAFMYAAAPVVGFVVAAFKPASPPTIPTPDAVWQGISKTGCDFSWSVPSFIEGWSRDPEKVVYMKTMLGVIFGGAALNEEVGNALAAQGVSLYSVYGTTEVGLVNTFPRPNPGMDWAYWSVTASLKGAFRPTGDGTYEVVIVAPPERGLPVTNTKVGDQDAYATSDLVAPHPTQPGLWKIVGRADEQIILSNGEKTNPVPLERMINEDPHVRASIIFGRGKFQNGLLIEPSEDFVFDPSEVKKLEEYRNKIWRTIERVNDYAPRHSRMFKEMILVTHPNKPFLFNAKALPRRGVILKDYNDEIEALYKEVESSAQSEFSPPAVWDEASTLAFVRTVVQGTLNRPLADDADIFRNGGDSLQSTYIRNTLLGAIRETNADAAKRVPMNFVFGAPTIAALAALVHSVINSSGEAEERTPQDLWRYVERYSADLPARPANLVERATGQKDVVVITGTTGGFGCDALEHLLRDEAVERVYAFNRKGSDALERQRKQFAARGLDATLLDSPKFRMVEAVLHEPGFGIDAGLLAEITTSATHIMLNAWKVDFNMSIASFEQDIQGVRNFVDLAINSPYTNAPTVMVVSSISVFINCKATPPVPEVAIDDPSWPFGTGYGEGKWVAERILQNVTERRDLHTVVMRLGQVAGDRKGYWNEREWFPSLVKSALFQKCLPEHDGKVTWFPAYEAARAFTELRHSPEPIVHLVHPRPVSWRSIFEPIAKELNVPLVPYTQWIAALESSVEQGSAQEVEAMGLNPALRLLQFFKAQTSAMTPDREAMGLVFISTDKAVQVSESLAGMPQLDGQRGKMWLAAWRKSGFLSS</sequence>
<dbReference type="PANTHER" id="PTHR43439">
    <property type="entry name" value="PHENYLACETATE-COENZYME A LIGASE"/>
    <property type="match status" value="1"/>
</dbReference>
<feature type="domain" description="AMP-dependent synthetase/ligase" evidence="3">
    <location>
        <begin position="268"/>
        <end position="386"/>
    </location>
</feature>
<evidence type="ECO:0000259" key="4">
    <source>
        <dbReference type="Pfam" id="PF07993"/>
    </source>
</evidence>